<reference evidence="3" key="1">
    <citation type="journal article" date="2019" name="bioRxiv">
        <title>Genomics, evolutionary history and diagnostics of the Alternaria alternata species group including apple and Asian pear pathotypes.</title>
        <authorList>
            <person name="Armitage A.D."/>
            <person name="Cockerton H.M."/>
            <person name="Sreenivasaprasad S."/>
            <person name="Woodhall J.W."/>
            <person name="Lane C.R."/>
            <person name="Harrison R.J."/>
            <person name="Clarkson J.P."/>
        </authorList>
    </citation>
    <scope>NUCLEOTIDE SEQUENCE [LARGE SCALE GENOMIC DNA]</scope>
    <source>
        <strain evidence="3">FERA 1177</strain>
    </source>
</reference>
<accession>A0A4Q4MZW1</accession>
<comment type="caution">
    <text evidence="2">The sequence shown here is derived from an EMBL/GenBank/DDBJ whole genome shotgun (WGS) entry which is preliminary data.</text>
</comment>
<evidence type="ECO:0000313" key="2">
    <source>
        <dbReference type="EMBL" id="RYN63508.1"/>
    </source>
</evidence>
<dbReference type="EMBL" id="PDXD01000083">
    <property type="protein sequence ID" value="RYN63508.1"/>
    <property type="molecule type" value="Genomic_DNA"/>
</dbReference>
<gene>
    <name evidence="2" type="ORF">AA0117_g12719</name>
</gene>
<feature type="region of interest" description="Disordered" evidence="1">
    <location>
        <begin position="1"/>
        <end position="69"/>
    </location>
</feature>
<name>A0A4Q4MZW1_ALTAL</name>
<evidence type="ECO:0000256" key="1">
    <source>
        <dbReference type="SAM" id="MobiDB-lite"/>
    </source>
</evidence>
<organism evidence="2 3">
    <name type="scientific">Alternaria alternata</name>
    <name type="common">Alternaria rot fungus</name>
    <name type="synonym">Torula alternata</name>
    <dbReference type="NCBI Taxonomy" id="5599"/>
    <lineage>
        <taxon>Eukaryota</taxon>
        <taxon>Fungi</taxon>
        <taxon>Dikarya</taxon>
        <taxon>Ascomycota</taxon>
        <taxon>Pezizomycotina</taxon>
        <taxon>Dothideomycetes</taxon>
        <taxon>Pleosporomycetidae</taxon>
        <taxon>Pleosporales</taxon>
        <taxon>Pleosporineae</taxon>
        <taxon>Pleosporaceae</taxon>
        <taxon>Alternaria</taxon>
        <taxon>Alternaria sect. Alternaria</taxon>
        <taxon>Alternaria alternata complex</taxon>
    </lineage>
</organism>
<evidence type="ECO:0000313" key="3">
    <source>
        <dbReference type="Proteomes" id="UP000291422"/>
    </source>
</evidence>
<feature type="compositionally biased region" description="Polar residues" evidence="1">
    <location>
        <begin position="24"/>
        <end position="38"/>
    </location>
</feature>
<dbReference type="Proteomes" id="UP000291422">
    <property type="component" value="Unassembled WGS sequence"/>
</dbReference>
<feature type="compositionally biased region" description="Basic and acidic residues" evidence="1">
    <location>
        <begin position="93"/>
        <end position="120"/>
    </location>
</feature>
<feature type="region of interest" description="Disordered" evidence="1">
    <location>
        <begin position="93"/>
        <end position="130"/>
    </location>
</feature>
<sequence length="204" mass="23162">MDSYHHDSFPPLDPSYYHEPGFLNSGTTNLDQQRSPIGNRNVIAPPSGDLPGNDPQNSNADEPMQRVVELLKQTVPMHISEEKLLREVKKAQEELEKKQEDLKKGQEELKKGQEELKRGQEASMRVQGQMSETMSDILAIGKKTAHRSDYASFRGSRSRLEYAPHSEPALPDQRRTIVLRPDELLEIANQVRSQLANPSQSYYP</sequence>
<feature type="region of interest" description="Disordered" evidence="1">
    <location>
        <begin position="143"/>
        <end position="175"/>
    </location>
</feature>
<dbReference type="AlphaFoldDB" id="A0A4Q4MZW1"/>
<proteinExistence type="predicted"/>
<protein>
    <submittedName>
        <fullName evidence="2">Uncharacterized protein</fullName>
    </submittedName>
</protein>